<feature type="region of interest" description="Disordered" evidence="1">
    <location>
        <begin position="19"/>
        <end position="101"/>
    </location>
</feature>
<accession>A0A9P4KHU7</accession>
<proteinExistence type="predicted"/>
<evidence type="ECO:0000256" key="1">
    <source>
        <dbReference type="SAM" id="MobiDB-lite"/>
    </source>
</evidence>
<dbReference type="Proteomes" id="UP000800093">
    <property type="component" value="Unassembled WGS sequence"/>
</dbReference>
<sequence>MTENNNGAELNLEQILRTLASLPQTPSTGQQAQEQQGFVVPELGLPQFNPESVSRSHSTTSTPLTGYDRSYDTILSSRPAPQHRPPIPRPQSNSSTPLVDSSTITEWKHGLRSVNKLASQNPAFVPTVHKLIKDQERNVKDWEAGRQRIIQDQVAKRENEQAARAAISLPGLLDKTGPLRTPEHEQEELNQYDQKVYRACRQMVELQSAELKRLAVPFFGVRPDLMLPDGGDSINSDDEVPRYASEETEGKITKKQLSELQRQMLRHLVDMYGD</sequence>
<name>A0A9P4KHU7_9PLEO</name>
<feature type="compositionally biased region" description="Polar residues" evidence="1">
    <location>
        <begin position="21"/>
        <end position="36"/>
    </location>
</feature>
<feature type="compositionally biased region" description="Polar residues" evidence="1">
    <location>
        <begin position="49"/>
        <end position="64"/>
    </location>
</feature>
<dbReference type="InterPro" id="IPR018858">
    <property type="entry name" value="DUF2458"/>
</dbReference>
<comment type="caution">
    <text evidence="2">The sequence shown here is derived from an EMBL/GenBank/DDBJ whole genome shotgun (WGS) entry which is preliminary data.</text>
</comment>
<dbReference type="AlphaFoldDB" id="A0A9P4KHU7"/>
<keyword evidence="3" id="KW-1185">Reference proteome</keyword>
<dbReference type="OrthoDB" id="5363415at2759"/>
<evidence type="ECO:0000313" key="3">
    <source>
        <dbReference type="Proteomes" id="UP000800093"/>
    </source>
</evidence>
<evidence type="ECO:0000313" key="2">
    <source>
        <dbReference type="EMBL" id="KAF2268038.1"/>
    </source>
</evidence>
<gene>
    <name evidence="2" type="ORF">CC78DRAFT_530432</name>
</gene>
<organism evidence="2 3">
    <name type="scientific">Lojkania enalia</name>
    <dbReference type="NCBI Taxonomy" id="147567"/>
    <lineage>
        <taxon>Eukaryota</taxon>
        <taxon>Fungi</taxon>
        <taxon>Dikarya</taxon>
        <taxon>Ascomycota</taxon>
        <taxon>Pezizomycotina</taxon>
        <taxon>Dothideomycetes</taxon>
        <taxon>Pleosporomycetidae</taxon>
        <taxon>Pleosporales</taxon>
        <taxon>Pleosporales incertae sedis</taxon>
        <taxon>Lojkania</taxon>
    </lineage>
</organism>
<feature type="region of interest" description="Disordered" evidence="1">
    <location>
        <begin position="229"/>
        <end position="250"/>
    </location>
</feature>
<dbReference type="EMBL" id="ML986588">
    <property type="protein sequence ID" value="KAF2268038.1"/>
    <property type="molecule type" value="Genomic_DNA"/>
</dbReference>
<reference evidence="3" key="1">
    <citation type="journal article" date="2020" name="Stud. Mycol.">
        <title>101 Dothideomycetes genomes: A test case for predicting lifestyles and emergence of pathogens.</title>
        <authorList>
            <person name="Haridas S."/>
            <person name="Albert R."/>
            <person name="Binder M."/>
            <person name="Bloem J."/>
            <person name="LaButti K."/>
            <person name="Salamov A."/>
            <person name="Andreopoulos B."/>
            <person name="Baker S."/>
            <person name="Barry K."/>
            <person name="Bills G."/>
            <person name="Bluhm B."/>
            <person name="Cannon C."/>
            <person name="Castanera R."/>
            <person name="Culley D."/>
            <person name="Daum C."/>
            <person name="Ezra D."/>
            <person name="Gonzalez J."/>
            <person name="Henrissat B."/>
            <person name="Kuo A."/>
            <person name="Liang C."/>
            <person name="Lipzen A."/>
            <person name="Lutzoni F."/>
            <person name="Magnuson J."/>
            <person name="Mondo S."/>
            <person name="Nolan M."/>
            <person name="Ohm R."/>
            <person name="Pangilinan J."/>
            <person name="Park H.-J."/>
            <person name="Ramirez L."/>
            <person name="Alfaro M."/>
            <person name="Sun H."/>
            <person name="Tritt A."/>
            <person name="Yoshinaga Y."/>
            <person name="Zwiers L.-H."/>
            <person name="Turgeon B."/>
            <person name="Goodwin S."/>
            <person name="Spatafora J."/>
            <person name="Crous P."/>
            <person name="Grigoriev I."/>
        </authorList>
    </citation>
    <scope>NUCLEOTIDE SEQUENCE [LARGE SCALE GENOMIC DNA]</scope>
    <source>
        <strain evidence="3">CBS 304.66</strain>
    </source>
</reference>
<feature type="compositionally biased region" description="Basic and acidic residues" evidence="1">
    <location>
        <begin position="239"/>
        <end position="250"/>
    </location>
</feature>
<feature type="compositionally biased region" description="Polar residues" evidence="1">
    <location>
        <begin position="91"/>
        <end position="101"/>
    </location>
</feature>
<protein>
    <submittedName>
        <fullName evidence="2">Uncharacterized protein</fullName>
    </submittedName>
</protein>
<dbReference type="Pfam" id="PF10454">
    <property type="entry name" value="DUF2458"/>
    <property type="match status" value="1"/>
</dbReference>